<gene>
    <name evidence="1" type="ORF">AXN14_05540</name>
    <name evidence="2" type="ORF">G0H73_04515</name>
</gene>
<reference evidence="2" key="1">
    <citation type="journal article" date="2018" name="Genome Biol.">
        <title>SKESA: strategic k-mer extension for scrupulous assemblies.</title>
        <authorList>
            <person name="Souvorov A."/>
            <person name="Agarwala R."/>
            <person name="Lipman D.J."/>
        </authorList>
    </citation>
    <scope>NUCLEOTIDE SEQUENCE</scope>
    <source>
        <strain evidence="2">14ARS_STU0125</strain>
    </source>
</reference>
<reference evidence="2" key="3">
    <citation type="submission" date="2018-12" db="EMBL/GenBank/DDBJ databases">
        <authorList>
            <consortium name="NCBI Pathogen Detection Project"/>
        </authorList>
    </citation>
    <scope>NUCLEOTIDE SEQUENCE</scope>
    <source>
        <strain evidence="2">14ARS_STU0125</strain>
    </source>
</reference>
<dbReference type="EMBL" id="AAGNPF010000002">
    <property type="protein sequence ID" value="EBQ0115362.1"/>
    <property type="molecule type" value="Genomic_DNA"/>
</dbReference>
<comment type="caution">
    <text evidence="1">The sequence shown here is derived from an EMBL/GenBank/DDBJ whole genome shotgun (WGS) entry which is preliminary data.</text>
</comment>
<sequence>MRIIRIFHSEKPADSVSTPLINFILNLCGMAQTFRRQVNCELLAGISSRHSKMRRVFHPPLMAQWAFS</sequence>
<protein>
    <submittedName>
        <fullName evidence="1">Uncharacterized protein</fullName>
    </submittedName>
</protein>
<organism evidence="1">
    <name type="scientific">Salmonella enterica I</name>
    <dbReference type="NCBI Taxonomy" id="59201"/>
    <lineage>
        <taxon>Bacteria</taxon>
        <taxon>Pseudomonadati</taxon>
        <taxon>Pseudomonadota</taxon>
        <taxon>Gammaproteobacteria</taxon>
        <taxon>Enterobacterales</taxon>
        <taxon>Enterobacteriaceae</taxon>
        <taxon>Salmonella</taxon>
    </lineage>
</organism>
<reference evidence="1" key="2">
    <citation type="submission" date="2018-07" db="EMBL/GenBank/DDBJ databases">
        <authorList>
            <consortium name="GenomeTrakr network: Whole genome sequencing for foodborne pathogen traceback"/>
        </authorList>
    </citation>
    <scope>NUCLEOTIDE SEQUENCE</scope>
    <source>
        <strain evidence="1">CFSAN031443</strain>
    </source>
</reference>
<dbReference type="EMBL" id="DAAMVH010000002">
    <property type="protein sequence ID" value="HAC8332088.1"/>
    <property type="molecule type" value="Genomic_DNA"/>
</dbReference>
<proteinExistence type="predicted"/>
<evidence type="ECO:0000313" key="1">
    <source>
        <dbReference type="EMBL" id="EBQ0115362.1"/>
    </source>
</evidence>
<accession>A0A3R0L4J9</accession>
<dbReference type="AlphaFoldDB" id="A0A3R0L4J9"/>
<name>A0A3R0L4J9_SALET</name>
<evidence type="ECO:0000313" key="2">
    <source>
        <dbReference type="EMBL" id="HAC8332088.1"/>
    </source>
</evidence>